<keyword evidence="8" id="KW-1185">Reference proteome</keyword>
<dbReference type="SUPFAM" id="SSF81321">
    <property type="entry name" value="Family A G protein-coupled receptor-like"/>
    <property type="match status" value="1"/>
</dbReference>
<feature type="transmembrane region" description="Helical" evidence="6">
    <location>
        <begin position="151"/>
        <end position="170"/>
    </location>
</feature>
<keyword evidence="4 6" id="KW-0472">Membrane</keyword>
<dbReference type="PANTHER" id="PTHR23112:SF0">
    <property type="entry name" value="TRANSMEMBRANE PROTEIN 116"/>
    <property type="match status" value="1"/>
</dbReference>
<feature type="transmembrane region" description="Helical" evidence="6">
    <location>
        <begin position="194"/>
        <end position="219"/>
    </location>
</feature>
<proteinExistence type="predicted"/>
<keyword evidence="2 6" id="KW-0812">Transmembrane</keyword>
<evidence type="ECO:0000256" key="2">
    <source>
        <dbReference type="ARBA" id="ARBA00022692"/>
    </source>
</evidence>
<dbReference type="GO" id="GO:0005886">
    <property type="term" value="C:plasma membrane"/>
    <property type="evidence" value="ECO:0007669"/>
    <property type="project" value="TreeGrafter"/>
</dbReference>
<evidence type="ECO:0000256" key="4">
    <source>
        <dbReference type="ARBA" id="ARBA00023136"/>
    </source>
</evidence>
<protein>
    <submittedName>
        <fullName evidence="7">7776_t:CDS:1</fullName>
    </submittedName>
</protein>
<dbReference type="Gene3D" id="1.20.1070.10">
    <property type="entry name" value="Rhodopsin 7-helix transmembrane proteins"/>
    <property type="match status" value="1"/>
</dbReference>
<dbReference type="PANTHER" id="PTHR23112">
    <property type="entry name" value="G PROTEIN-COUPLED RECEPTOR 157-RELATED"/>
    <property type="match status" value="1"/>
</dbReference>
<accession>A0A9N8V5E9</accession>
<dbReference type="Proteomes" id="UP000789706">
    <property type="component" value="Unassembled WGS sequence"/>
</dbReference>
<feature type="transmembrane region" description="Helical" evidence="6">
    <location>
        <begin position="45"/>
        <end position="68"/>
    </location>
</feature>
<evidence type="ECO:0000256" key="5">
    <source>
        <dbReference type="SAM" id="MobiDB-lite"/>
    </source>
</evidence>
<evidence type="ECO:0000313" key="8">
    <source>
        <dbReference type="Proteomes" id="UP000789706"/>
    </source>
</evidence>
<dbReference type="AlphaFoldDB" id="A0A9N8V5E9"/>
<dbReference type="GO" id="GO:0004930">
    <property type="term" value="F:G protein-coupled receptor activity"/>
    <property type="evidence" value="ECO:0007669"/>
    <property type="project" value="TreeGrafter"/>
</dbReference>
<feature type="compositionally biased region" description="Low complexity" evidence="5">
    <location>
        <begin position="523"/>
        <end position="535"/>
    </location>
</feature>
<feature type="compositionally biased region" description="Polar residues" evidence="5">
    <location>
        <begin position="506"/>
        <end position="517"/>
    </location>
</feature>
<dbReference type="OrthoDB" id="2282627at2759"/>
<feature type="region of interest" description="Disordered" evidence="5">
    <location>
        <begin position="355"/>
        <end position="378"/>
    </location>
</feature>
<gene>
    <name evidence="7" type="ORF">DEBURN_LOCUS1176</name>
</gene>
<evidence type="ECO:0000256" key="3">
    <source>
        <dbReference type="ARBA" id="ARBA00022989"/>
    </source>
</evidence>
<name>A0A9N8V5E9_9GLOM</name>
<feature type="region of interest" description="Disordered" evidence="5">
    <location>
        <begin position="506"/>
        <end position="535"/>
    </location>
</feature>
<comment type="subcellular location">
    <subcellularLocation>
        <location evidence="1">Membrane</location>
        <topology evidence="1">Multi-pass membrane protein</topology>
    </subcellularLocation>
</comment>
<evidence type="ECO:0000256" key="6">
    <source>
        <dbReference type="SAM" id="Phobius"/>
    </source>
</evidence>
<dbReference type="EMBL" id="CAJVPK010000048">
    <property type="protein sequence ID" value="CAG8437810.1"/>
    <property type="molecule type" value="Genomic_DNA"/>
</dbReference>
<feature type="transmembrane region" description="Helical" evidence="6">
    <location>
        <begin position="292"/>
        <end position="313"/>
    </location>
</feature>
<keyword evidence="3 6" id="KW-1133">Transmembrane helix</keyword>
<feature type="transmembrane region" description="Helical" evidence="6">
    <location>
        <begin position="111"/>
        <end position="139"/>
    </location>
</feature>
<organism evidence="7 8">
    <name type="scientific">Diversispora eburnea</name>
    <dbReference type="NCBI Taxonomy" id="1213867"/>
    <lineage>
        <taxon>Eukaryota</taxon>
        <taxon>Fungi</taxon>
        <taxon>Fungi incertae sedis</taxon>
        <taxon>Mucoromycota</taxon>
        <taxon>Glomeromycotina</taxon>
        <taxon>Glomeromycetes</taxon>
        <taxon>Diversisporales</taxon>
        <taxon>Diversisporaceae</taxon>
        <taxon>Diversispora</taxon>
    </lineage>
</organism>
<evidence type="ECO:0000256" key="1">
    <source>
        <dbReference type="ARBA" id="ARBA00004141"/>
    </source>
</evidence>
<comment type="caution">
    <text evidence="7">The sequence shown here is derived from an EMBL/GenBank/DDBJ whole genome shotgun (WGS) entry which is preliminary data.</text>
</comment>
<sequence length="548" mass="62296">MSQNTTIYNPYDDPSVPYVEPPENPLFHDTLVVWKHNNIFKNLNIYLSVVSMTGGFIVLVIITAMWLYNKKLVNRVSLRLTAMISLVDIFTGVTMIEFATYLKKDTTKCTIIALAMSFCTQFYLILTAMIAFNLQILFLHRKKVSTFPNKWYTPLAFLIVSAINIPPLVYNRFGYDSFGQHCLYRNPNARETQIWKIVTFIIPVSLTLIYCTIVFIFVICKIIFEHRKLAEVVHSQSTSSLTAKARRQKKLLLKLVSRIAMYALIPLLNITGIVVSYSWVTIHKNELLPLWLSYWGIIGSCLPGFSNCVAFLFDPAIHNALRKVKRDLIDNYGCDKSLCSKFTVTLDSPPQSNAFIPHSSSHPSRNSRNSHLPPTPSVHSSVVSPAYFSFPSEIVNDCEVKKNKKNRFLRWFVRTFLIRKQIEPNSMTQSNFSKHSGALSRQNSEIENINRDNLQNLNMISPIDKKKKKFLKLSQIAPIQESFVTTFTTATSNSFYSNNSCPENHTISMHTNSTPTSIIEVGSSSRNRSDSISSIASKDSVDNDISVY</sequence>
<feature type="compositionally biased region" description="Low complexity" evidence="5">
    <location>
        <begin position="357"/>
        <end position="370"/>
    </location>
</feature>
<feature type="transmembrane region" description="Helical" evidence="6">
    <location>
        <begin position="259"/>
        <end position="280"/>
    </location>
</feature>
<evidence type="ECO:0000313" key="7">
    <source>
        <dbReference type="EMBL" id="CAG8437810.1"/>
    </source>
</evidence>
<feature type="transmembrane region" description="Helical" evidence="6">
    <location>
        <begin position="80"/>
        <end position="99"/>
    </location>
</feature>
<dbReference type="GO" id="GO:0007189">
    <property type="term" value="P:adenylate cyclase-activating G protein-coupled receptor signaling pathway"/>
    <property type="evidence" value="ECO:0007669"/>
    <property type="project" value="TreeGrafter"/>
</dbReference>
<reference evidence="7" key="1">
    <citation type="submission" date="2021-06" db="EMBL/GenBank/DDBJ databases">
        <authorList>
            <person name="Kallberg Y."/>
            <person name="Tangrot J."/>
            <person name="Rosling A."/>
        </authorList>
    </citation>
    <scope>NUCLEOTIDE SEQUENCE</scope>
    <source>
        <strain evidence="7">AZ414A</strain>
    </source>
</reference>